<evidence type="ECO:0000313" key="2">
    <source>
        <dbReference type="Proteomes" id="UP000801864"/>
    </source>
</evidence>
<reference evidence="1 2" key="1">
    <citation type="submission" date="2018-06" db="EMBL/GenBank/DDBJ databases">
        <title>Genome analysis of cellulolytic fungus Trichoderma lentiforme CFAM-422.</title>
        <authorList>
            <person name="Steindorff A.S."/>
            <person name="Formighieri E.F."/>
            <person name="Midorikawa G.E.O."/>
            <person name="Tamietti M.S."/>
            <person name="Ramos E.Z."/>
            <person name="Silva A.S."/>
            <person name="Bon E.P.S."/>
            <person name="Mendes T.D."/>
            <person name="Damaso M.C.T."/>
            <person name="Favaro L.C.L."/>
        </authorList>
    </citation>
    <scope>NUCLEOTIDE SEQUENCE [LARGE SCALE GENOMIC DNA]</scope>
    <source>
        <strain evidence="1 2">CFAM-422</strain>
    </source>
</reference>
<accession>A0A9P4XCS3</accession>
<protein>
    <submittedName>
        <fullName evidence="1">Uncharacterized protein</fullName>
    </submittedName>
</protein>
<sequence length="104" mass="11426">MESYGVVKSRTEGFILAVCRIHDQLLDEMDHTEAAEQGGYKYLRSTQSAVAIGNEAHESKLAGESVILLVFCSCYVARFIHRKLTCMTGCDAWAHLVGCAPKMG</sequence>
<dbReference type="AlphaFoldDB" id="A0A9P4XCS3"/>
<organism evidence="1 2">
    <name type="scientific">Trichoderma lentiforme</name>
    <dbReference type="NCBI Taxonomy" id="1567552"/>
    <lineage>
        <taxon>Eukaryota</taxon>
        <taxon>Fungi</taxon>
        <taxon>Dikarya</taxon>
        <taxon>Ascomycota</taxon>
        <taxon>Pezizomycotina</taxon>
        <taxon>Sordariomycetes</taxon>
        <taxon>Hypocreomycetidae</taxon>
        <taxon>Hypocreales</taxon>
        <taxon>Hypocreaceae</taxon>
        <taxon>Trichoderma</taxon>
    </lineage>
</organism>
<comment type="caution">
    <text evidence="1">The sequence shown here is derived from an EMBL/GenBank/DDBJ whole genome shotgun (WGS) entry which is preliminary data.</text>
</comment>
<dbReference type="Proteomes" id="UP000801864">
    <property type="component" value="Unassembled WGS sequence"/>
</dbReference>
<dbReference type="EMBL" id="QLNT01000010">
    <property type="protein sequence ID" value="KAF3071376.1"/>
    <property type="molecule type" value="Genomic_DNA"/>
</dbReference>
<evidence type="ECO:0000313" key="1">
    <source>
        <dbReference type="EMBL" id="KAF3071376.1"/>
    </source>
</evidence>
<proteinExistence type="predicted"/>
<keyword evidence="2" id="KW-1185">Reference proteome</keyword>
<name>A0A9P4XCS3_9HYPO</name>
<gene>
    <name evidence="1" type="ORF">CFAM422_006466</name>
</gene>